<dbReference type="EMBL" id="JWIR02000005">
    <property type="protein sequence ID" value="KKB43047.1"/>
    <property type="molecule type" value="Genomic_DNA"/>
</dbReference>
<keyword evidence="3" id="KW-1185">Reference proteome</keyword>
<keyword evidence="1" id="KW-0472">Membrane</keyword>
<protein>
    <submittedName>
        <fullName evidence="2">Uncharacterized protein</fullName>
    </submittedName>
</protein>
<name>A0A0F5ID17_BACTR</name>
<evidence type="ECO:0000313" key="2">
    <source>
        <dbReference type="EMBL" id="KKB43047.1"/>
    </source>
</evidence>
<keyword evidence="1" id="KW-0812">Transmembrane</keyword>
<accession>A0A0F5ID17</accession>
<comment type="caution">
    <text evidence="2">The sequence shown here is derived from an EMBL/GenBank/DDBJ whole genome shotgun (WGS) entry which is preliminary data.</text>
</comment>
<feature type="transmembrane region" description="Helical" evidence="1">
    <location>
        <begin position="20"/>
        <end position="43"/>
    </location>
</feature>
<dbReference type="Proteomes" id="UP000031563">
    <property type="component" value="Unassembled WGS sequence"/>
</dbReference>
<organism evidence="2 3">
    <name type="scientific">Bacillus thermotolerans</name>
    <name type="common">Quasibacillus thermotolerans</name>
    <dbReference type="NCBI Taxonomy" id="1221996"/>
    <lineage>
        <taxon>Bacteria</taxon>
        <taxon>Bacillati</taxon>
        <taxon>Bacillota</taxon>
        <taxon>Bacilli</taxon>
        <taxon>Bacillales</taxon>
        <taxon>Bacillaceae</taxon>
        <taxon>Bacillus</taxon>
    </lineage>
</organism>
<proteinExistence type="predicted"/>
<evidence type="ECO:0000256" key="1">
    <source>
        <dbReference type="SAM" id="Phobius"/>
    </source>
</evidence>
<evidence type="ECO:0000313" key="3">
    <source>
        <dbReference type="Proteomes" id="UP000031563"/>
    </source>
</evidence>
<gene>
    <name evidence="2" type="ORF">QY95_02647</name>
</gene>
<keyword evidence="1" id="KW-1133">Transmembrane helix</keyword>
<dbReference type="AlphaFoldDB" id="A0A0F5ID17"/>
<reference evidence="2" key="1">
    <citation type="submission" date="2015-02" db="EMBL/GenBank/DDBJ databases">
        <title>Genome Assembly of Bacillaceae bacterium MTCC 8252.</title>
        <authorList>
            <person name="Verma A."/>
            <person name="Khatri I."/>
            <person name="Mual P."/>
            <person name="Subramanian S."/>
            <person name="Krishnamurthi S."/>
        </authorList>
    </citation>
    <scope>NUCLEOTIDE SEQUENCE [LARGE SCALE GENOMIC DNA]</scope>
    <source>
        <strain evidence="2">MTCC 8252</strain>
    </source>
</reference>
<sequence>MRNWPWVNGWVIAESRLFGLLAPLAIQASFPFSWVKIVIILFVSP</sequence>